<sequence>MCPGPYLTPLPVAQLCCLRLWAGLQLYQTGNLRVALVIQASPCLIPHKQTLTTPHPHHHHTPRPPTPPLYFQPTTLLRIPFSHWPDSCSFTTPPRPGQTAGGWQGAFSSPAMAVVVLIVVWLNPVSVHKAAKLQQLMRFMLRHFQPPTARPHGECKPAIVARSGMEQKM</sequence>
<keyword evidence="1" id="KW-0472">Membrane</keyword>
<reference evidence="2" key="1">
    <citation type="submission" date="2020-03" db="EMBL/GenBank/DDBJ databases">
        <authorList>
            <person name="Weist P."/>
        </authorList>
    </citation>
    <scope>NUCLEOTIDE SEQUENCE</scope>
</reference>
<dbReference type="EMBL" id="CADEAL010003335">
    <property type="protein sequence ID" value="CAB1444313.1"/>
    <property type="molecule type" value="Genomic_DNA"/>
</dbReference>
<evidence type="ECO:0000313" key="2">
    <source>
        <dbReference type="EMBL" id="CAB1444313.1"/>
    </source>
</evidence>
<keyword evidence="3" id="KW-1185">Reference proteome</keyword>
<accession>A0A9N7YY92</accession>
<dbReference type="Proteomes" id="UP001153269">
    <property type="component" value="Unassembled WGS sequence"/>
</dbReference>
<proteinExistence type="predicted"/>
<gene>
    <name evidence="2" type="ORF">PLEPLA_LOCUS32029</name>
</gene>
<comment type="caution">
    <text evidence="2">The sequence shown here is derived from an EMBL/GenBank/DDBJ whole genome shotgun (WGS) entry which is preliminary data.</text>
</comment>
<name>A0A9N7YY92_PLEPL</name>
<keyword evidence="1" id="KW-1133">Transmembrane helix</keyword>
<protein>
    <submittedName>
        <fullName evidence="2">Uncharacterized protein</fullName>
    </submittedName>
</protein>
<organism evidence="2 3">
    <name type="scientific">Pleuronectes platessa</name>
    <name type="common">European plaice</name>
    <dbReference type="NCBI Taxonomy" id="8262"/>
    <lineage>
        <taxon>Eukaryota</taxon>
        <taxon>Metazoa</taxon>
        <taxon>Chordata</taxon>
        <taxon>Craniata</taxon>
        <taxon>Vertebrata</taxon>
        <taxon>Euteleostomi</taxon>
        <taxon>Actinopterygii</taxon>
        <taxon>Neopterygii</taxon>
        <taxon>Teleostei</taxon>
        <taxon>Neoteleostei</taxon>
        <taxon>Acanthomorphata</taxon>
        <taxon>Carangaria</taxon>
        <taxon>Pleuronectiformes</taxon>
        <taxon>Pleuronectoidei</taxon>
        <taxon>Pleuronectidae</taxon>
        <taxon>Pleuronectes</taxon>
    </lineage>
</organism>
<keyword evidence="1" id="KW-0812">Transmembrane</keyword>
<dbReference type="AlphaFoldDB" id="A0A9N7YY92"/>
<evidence type="ECO:0000313" key="3">
    <source>
        <dbReference type="Proteomes" id="UP001153269"/>
    </source>
</evidence>
<feature type="transmembrane region" description="Helical" evidence="1">
    <location>
        <begin position="111"/>
        <end position="131"/>
    </location>
</feature>
<evidence type="ECO:0000256" key="1">
    <source>
        <dbReference type="SAM" id="Phobius"/>
    </source>
</evidence>